<dbReference type="NCBIfam" id="TIGR03696">
    <property type="entry name" value="Rhs_assc_core"/>
    <property type="match status" value="1"/>
</dbReference>
<dbReference type="EMBL" id="JBHTGP010000011">
    <property type="protein sequence ID" value="MFD0686736.1"/>
    <property type="molecule type" value="Genomic_DNA"/>
</dbReference>
<name>A0ABW2XJQ3_9ACTN</name>
<evidence type="ECO:0000256" key="2">
    <source>
        <dbReference type="SAM" id="MobiDB-lite"/>
    </source>
</evidence>
<gene>
    <name evidence="5" type="ORF">ACFQZM_19715</name>
</gene>
<keyword evidence="3" id="KW-0812">Transmembrane</keyword>
<dbReference type="PANTHER" id="PTHR32305:SF17">
    <property type="entry name" value="TRNA NUCLEASE WAPA"/>
    <property type="match status" value="1"/>
</dbReference>
<dbReference type="InterPro" id="IPR050708">
    <property type="entry name" value="T6SS_VgrG/RHS"/>
</dbReference>
<feature type="region of interest" description="Disordered" evidence="2">
    <location>
        <begin position="225"/>
        <end position="250"/>
    </location>
</feature>
<feature type="transmembrane region" description="Helical" evidence="3">
    <location>
        <begin position="1977"/>
        <end position="2000"/>
    </location>
</feature>
<evidence type="ECO:0000313" key="6">
    <source>
        <dbReference type="Proteomes" id="UP001597063"/>
    </source>
</evidence>
<protein>
    <submittedName>
        <fullName evidence="5">RHS repeat domain-containing protein</fullName>
    </submittedName>
</protein>
<feature type="compositionally biased region" description="Polar residues" evidence="2">
    <location>
        <begin position="1307"/>
        <end position="1321"/>
    </location>
</feature>
<dbReference type="PANTHER" id="PTHR32305">
    <property type="match status" value="1"/>
</dbReference>
<proteinExistence type="predicted"/>
<evidence type="ECO:0000259" key="4">
    <source>
        <dbReference type="Pfam" id="PF25023"/>
    </source>
</evidence>
<reference evidence="6" key="1">
    <citation type="journal article" date="2019" name="Int. J. Syst. Evol. Microbiol.">
        <title>The Global Catalogue of Microorganisms (GCM) 10K type strain sequencing project: providing services to taxonomists for standard genome sequencing and annotation.</title>
        <authorList>
            <consortium name="The Broad Institute Genomics Platform"/>
            <consortium name="The Broad Institute Genome Sequencing Center for Infectious Disease"/>
            <person name="Wu L."/>
            <person name="Ma J."/>
        </authorList>
    </citation>
    <scope>NUCLEOTIDE SEQUENCE [LARGE SCALE GENOMIC DNA]</scope>
    <source>
        <strain evidence="6">JCM 9371</strain>
    </source>
</reference>
<dbReference type="RefSeq" id="WP_131760578.1">
    <property type="nucleotide sequence ID" value="NZ_CAACUY010000121.1"/>
</dbReference>
<organism evidence="5 6">
    <name type="scientific">Actinomadura fibrosa</name>
    <dbReference type="NCBI Taxonomy" id="111802"/>
    <lineage>
        <taxon>Bacteria</taxon>
        <taxon>Bacillati</taxon>
        <taxon>Actinomycetota</taxon>
        <taxon>Actinomycetes</taxon>
        <taxon>Streptosporangiales</taxon>
        <taxon>Thermomonosporaceae</taxon>
        <taxon>Actinomadura</taxon>
    </lineage>
</organism>
<dbReference type="Gene3D" id="2.180.10.10">
    <property type="entry name" value="RHS repeat-associated core"/>
    <property type="match status" value="1"/>
</dbReference>
<dbReference type="InterPro" id="IPR022385">
    <property type="entry name" value="Rhs_assc_core"/>
</dbReference>
<sequence>MLDTVFGITRQAWRVRIIAVALISTLLLALFGTATANAGRLALPKVRDDKPVPVKEVDRRPLKRVDQTAEHAWKPPRGTAFPKAGTAKGAVPAAGKAVKVSAGSLPVWVQGTGARTQAGGAVPGPTDVQVQVLDQDVTRKLGISGVVLAVRGLGGSEGDVALGIDYQGFRHMYGGDWASRLTLRRLPACMLTTPGATGCGTSAAVRTANDPKNGSLSASVRLAPQDPRAAGERAPVEAQAGAKPTATSTGLAAEPGTVLLAVTAAPSGSAGDFKASSLSPSGRWTAGGSSGGFGWSYEFDLPEVPGDLDPDLALAYSSQSVDGRTASTNNQANWIGEGWSMNPGAISRRYVACDDDKTGGNNPSTKVGDQCWKTDNATMTLNGESHELVRDDATKTWRLKDDDGTRVEKLTDVARGNGDNDGEYWRVTTPDGTRYHFGYNRLPGWASGRKETNSTWTAPVFGNQSGEPCHAAAFASSWCQQAWQWNLDYVEDPHGNAMAYYWEKELGRYALNVNASTGKGTDTEYVRGGYLDHVDYGLRSDGVYAANGAAARVDFGVSERCLSDCGTFDKSHASNWPDVPFDQHCTTAAACTSPSPTFWTRKRLTSVTSKALVGSTYKTADSWALAHEFPSPGDGTDPALWLASITRTGHSAATPITLPPVTFKGQQLANRVAAAITDPVPPLVRYRVYGIETESGGTVAVTYSPQDCTAADLPSPSANTRRCYPVNWSPPDAPATGYEPYKDWFHAYVVTEVLESDNVGGSPVKTTSYTYLDNPAWTKDDDEFTKDKYRTYSERRGYGRVQERVGGGSDTKTLTEYRYFRGIDGAQVADSEGNAVTDRESFAGMTREEARYDRDGGRIVDAVSSTPWRSAATATHTRAGLPDQVAYMTGTGSEATRELKADGGWLRTAAENAYNSQGQITSVSETGDMAKSGDERCTTTSYAHNDAANMLDYESEVRVVAEDCASSPDLPKDLVSADRTYYDGSTVLGAAPTKGDATREDEEDGDGTGYITTATTTYDQYGRELTSTDGAGAKTGTSYAPAAGAAPTKITTTNALGHTDTSEEDPLRGAPIAETDENGRRADAELDALGRVVRRWEPGWSKSDHPDQPTAEYAYSITKTAAPYVATKTIQHDGSYRTSYTIYDGLLRERQTQEPAIGGGRIVNEKLYDTREFAWKTYNDYYASGEASGTLVTASDAAVPNMTENVHDGLGQVTAAISRKYGTETKRTTTTYSSDQVTVTPPQGGVKQTTVTDARDHVVELLQYTDPASGTTQKTTYGYDKHDQLAKMTDPAGNVWTNAYDARGRMVSSNDPDKGTTTTAYDNADRPVTTTDARGVTLTTTYDALGRKTEVKQGSTVRASWTYDTVLKGELTSSTRIADGEKYITAIGGYNDRDQPTSTTVTIPGGNGTTQAYTYSYGYNTYTGQQEWTLYPSLGQLPSERVTTVFGEGGLPQKTTAGQTVLVGATSYDAYGRPRRTEYGPSGSKAYKTQYYDEHTGDMTRQVTDRDTAPQRIDDTTYTRDDAGNITSIATIAGQDAAQTVDRQCFTTDGLRRLTEAWTTTAAACQRTPSPSAVAGPEPYWLSYAYDAVGNRTKETRHQVPGTTTGDIVRTYTHPAAGDPRPHATTAVATAGGPENGTTDAFAYDAAGNMNGRKEGGRSQGLTWDAEGRLASVTEDGKTTGYVYDGDGNRLLSRGPDGSTTLYLPGDDELTTRSDGGRTAVRYYAHGPDDDEAVAVRTSAGLYYTFADHQGTALTAVRAGEGQDVARRRQLPYGEDRTAQAAFWPDSHGFVDGVDDPTGLTHLGAREYDPRLGSFISVDPVIDPDDPAQQNAYTYGNDSPVTYSDPDGMRPLGPTDRGYLSGGDSAYDRKHRQKSHWKYSRKKGWGYSVRKVVHRHGQYRISRTTTQWSKARKTTYYHSYWVKKKPHQAKKHHKSIWGKAWGKTKKVAKSAGKGIAKGATAAWKFTMKHRGQIATGAALGVCLGAGWVACGIATGVAYGVRAQKRWHDDGFRDSWRANVHDGVFTAVSFGNTSAMEYAKFGQFSKWIRPSEVQARAPFILRRDAWRSNGPRANGVGAYHGIYTLALSVPAIVGLFRHY</sequence>
<dbReference type="InterPro" id="IPR006530">
    <property type="entry name" value="YD"/>
</dbReference>
<evidence type="ECO:0000256" key="3">
    <source>
        <dbReference type="SAM" id="Phobius"/>
    </source>
</evidence>
<feature type="region of interest" description="Disordered" evidence="2">
    <location>
        <begin position="1306"/>
        <end position="1328"/>
    </location>
</feature>
<dbReference type="NCBIfam" id="TIGR01643">
    <property type="entry name" value="YD_repeat_2x"/>
    <property type="match status" value="3"/>
</dbReference>
<keyword evidence="3" id="KW-0472">Membrane</keyword>
<dbReference type="Pfam" id="PF05593">
    <property type="entry name" value="RHS_repeat"/>
    <property type="match status" value="2"/>
</dbReference>
<feature type="domain" description="Teneurin-like YD-shell" evidence="4">
    <location>
        <begin position="1640"/>
        <end position="1841"/>
    </location>
</feature>
<accession>A0ABW2XJQ3</accession>
<comment type="caution">
    <text evidence="5">The sequence shown here is derived from an EMBL/GenBank/DDBJ whole genome shotgun (WGS) entry which is preliminary data.</text>
</comment>
<feature type="compositionally biased region" description="Polar residues" evidence="2">
    <location>
        <begin position="1828"/>
        <end position="1842"/>
    </location>
</feature>
<feature type="region of interest" description="Disordered" evidence="2">
    <location>
        <begin position="1821"/>
        <end position="1873"/>
    </location>
</feature>
<dbReference type="InterPro" id="IPR056823">
    <property type="entry name" value="TEN-like_YD-shell"/>
</dbReference>
<dbReference type="Pfam" id="PF25023">
    <property type="entry name" value="TEN_YD-shell"/>
    <property type="match status" value="1"/>
</dbReference>
<keyword evidence="3" id="KW-1133">Transmembrane helix</keyword>
<dbReference type="Proteomes" id="UP001597063">
    <property type="component" value="Unassembled WGS sequence"/>
</dbReference>
<evidence type="ECO:0000313" key="5">
    <source>
        <dbReference type="EMBL" id="MFD0686736.1"/>
    </source>
</evidence>
<keyword evidence="6" id="KW-1185">Reference proteome</keyword>
<feature type="region of interest" description="Disordered" evidence="2">
    <location>
        <begin position="989"/>
        <end position="1012"/>
    </location>
</feature>
<dbReference type="InterPro" id="IPR031325">
    <property type="entry name" value="RHS_repeat"/>
</dbReference>
<feature type="transmembrane region" description="Helical" evidence="3">
    <location>
        <begin position="2075"/>
        <end position="2095"/>
    </location>
</feature>
<evidence type="ECO:0000256" key="1">
    <source>
        <dbReference type="ARBA" id="ARBA00022737"/>
    </source>
</evidence>
<keyword evidence="1" id="KW-0677">Repeat</keyword>